<comment type="caution">
    <text evidence="7">The sequence shown here is derived from an EMBL/GenBank/DDBJ whole genome shotgun (WGS) entry which is preliminary data.</text>
</comment>
<evidence type="ECO:0000256" key="4">
    <source>
        <dbReference type="ARBA" id="ARBA00023136"/>
    </source>
</evidence>
<proteinExistence type="predicted"/>
<evidence type="ECO:0000256" key="2">
    <source>
        <dbReference type="ARBA" id="ARBA00022692"/>
    </source>
</evidence>
<accession>A0A2T5BRT8</accession>
<dbReference type="InterPro" id="IPR009915">
    <property type="entry name" value="NnrU_dom"/>
</dbReference>
<comment type="subcellular location">
    <subcellularLocation>
        <location evidence="1">Membrane</location>
        <topology evidence="1">Multi-pass membrane protein</topology>
    </subcellularLocation>
</comment>
<reference evidence="7 8" key="1">
    <citation type="submission" date="2018-04" db="EMBL/GenBank/DDBJ databases">
        <title>Genomic Encyclopedia of Archaeal and Bacterial Type Strains, Phase II (KMG-II): from individual species to whole genera.</title>
        <authorList>
            <person name="Goeker M."/>
        </authorList>
    </citation>
    <scope>NUCLEOTIDE SEQUENCE [LARGE SCALE GENOMIC DNA]</scope>
    <source>
        <strain evidence="7 8">DSM 18064</strain>
    </source>
</reference>
<dbReference type="AlphaFoldDB" id="A0A2T5BRT8"/>
<evidence type="ECO:0000259" key="6">
    <source>
        <dbReference type="Pfam" id="PF07298"/>
    </source>
</evidence>
<keyword evidence="3 5" id="KW-1133">Transmembrane helix</keyword>
<dbReference type="EMBL" id="QAAA01000009">
    <property type="protein sequence ID" value="PTN01999.1"/>
    <property type="molecule type" value="Genomic_DNA"/>
</dbReference>
<evidence type="ECO:0000256" key="1">
    <source>
        <dbReference type="ARBA" id="ARBA00004141"/>
    </source>
</evidence>
<keyword evidence="2 5" id="KW-0812">Transmembrane</keyword>
<keyword evidence="8" id="KW-1185">Reference proteome</keyword>
<evidence type="ECO:0000313" key="8">
    <source>
        <dbReference type="Proteomes" id="UP000243859"/>
    </source>
</evidence>
<keyword evidence="4 5" id="KW-0472">Membrane</keyword>
<feature type="transmembrane region" description="Helical" evidence="5">
    <location>
        <begin position="69"/>
        <end position="88"/>
    </location>
</feature>
<dbReference type="GO" id="GO:0016020">
    <property type="term" value="C:membrane"/>
    <property type="evidence" value="ECO:0007669"/>
    <property type="project" value="UniProtKB-SubCell"/>
</dbReference>
<evidence type="ECO:0000313" key="7">
    <source>
        <dbReference type="EMBL" id="PTN01999.1"/>
    </source>
</evidence>
<sequence>MSLIILGVLLWSTAHLFKRLAPDARRALQDKMGNASKALFAVALAASVVLMVVGYKGNTAPILYVAPDWAVHVNNTLMLIAIALFGVGNSQSHLRGAIRHPMLIGFLLWTIAHLLVNGDLASIVLFGGLGVWALAAIVLINRQDTGYVRWTGGTLKGDLRLGLIALVLYGVATAIHWWLGVRPFPMVG</sequence>
<evidence type="ECO:0000256" key="3">
    <source>
        <dbReference type="ARBA" id="ARBA00022989"/>
    </source>
</evidence>
<gene>
    <name evidence="7" type="ORF">C8N32_109123</name>
</gene>
<feature type="domain" description="NnrU" evidence="6">
    <location>
        <begin position="4"/>
        <end position="183"/>
    </location>
</feature>
<dbReference type="Proteomes" id="UP000243859">
    <property type="component" value="Unassembled WGS sequence"/>
</dbReference>
<feature type="transmembrane region" description="Helical" evidence="5">
    <location>
        <begin position="161"/>
        <end position="179"/>
    </location>
</feature>
<name>A0A2T5BRT8_9RHOB</name>
<organism evidence="7 8">
    <name type="scientific">Rhodovulum imhoffii</name>
    <dbReference type="NCBI Taxonomy" id="365340"/>
    <lineage>
        <taxon>Bacteria</taxon>
        <taxon>Pseudomonadati</taxon>
        <taxon>Pseudomonadota</taxon>
        <taxon>Alphaproteobacteria</taxon>
        <taxon>Rhodobacterales</taxon>
        <taxon>Paracoccaceae</taxon>
        <taxon>Rhodovulum</taxon>
    </lineage>
</organism>
<dbReference type="Pfam" id="PF07298">
    <property type="entry name" value="NnrU"/>
    <property type="match status" value="1"/>
</dbReference>
<feature type="transmembrane region" description="Helical" evidence="5">
    <location>
        <begin position="38"/>
        <end position="57"/>
    </location>
</feature>
<protein>
    <submittedName>
        <fullName evidence="7">NnrU protein</fullName>
    </submittedName>
</protein>
<feature type="transmembrane region" description="Helical" evidence="5">
    <location>
        <begin position="122"/>
        <end position="140"/>
    </location>
</feature>
<dbReference type="OrthoDB" id="5293641at2"/>
<dbReference type="RefSeq" id="WP_107892673.1">
    <property type="nucleotide sequence ID" value="NZ_NHSI01000032.1"/>
</dbReference>
<evidence type="ECO:0000256" key="5">
    <source>
        <dbReference type="SAM" id="Phobius"/>
    </source>
</evidence>
<feature type="transmembrane region" description="Helical" evidence="5">
    <location>
        <begin position="100"/>
        <end position="116"/>
    </location>
</feature>